<reference evidence="2 3" key="1">
    <citation type="journal article" date="2013" name="BMC Genomics">
        <title>Reconstruction of the lipid metabolism for the microalga Monoraphidium neglectum from its genome sequence reveals characteristics suitable for biofuel production.</title>
        <authorList>
            <person name="Bogen C."/>
            <person name="Al-Dilaimi A."/>
            <person name="Albersmeier A."/>
            <person name="Wichmann J."/>
            <person name="Grundmann M."/>
            <person name="Rupp O."/>
            <person name="Lauersen K.J."/>
            <person name="Blifernez-Klassen O."/>
            <person name="Kalinowski J."/>
            <person name="Goesmann A."/>
            <person name="Mussgnug J.H."/>
            <person name="Kruse O."/>
        </authorList>
    </citation>
    <scope>NUCLEOTIDE SEQUENCE [LARGE SCALE GENOMIC DNA]</scope>
    <source>
        <strain evidence="2 3">SAG 48.87</strain>
    </source>
</reference>
<organism evidence="2 3">
    <name type="scientific">Monoraphidium neglectum</name>
    <dbReference type="NCBI Taxonomy" id="145388"/>
    <lineage>
        <taxon>Eukaryota</taxon>
        <taxon>Viridiplantae</taxon>
        <taxon>Chlorophyta</taxon>
        <taxon>core chlorophytes</taxon>
        <taxon>Chlorophyceae</taxon>
        <taxon>CS clade</taxon>
        <taxon>Sphaeropleales</taxon>
        <taxon>Selenastraceae</taxon>
        <taxon>Monoraphidium</taxon>
    </lineage>
</organism>
<dbReference type="EMBL" id="KK102119">
    <property type="protein sequence ID" value="KIY98629.1"/>
    <property type="molecule type" value="Genomic_DNA"/>
</dbReference>
<protein>
    <submittedName>
        <fullName evidence="2">Uncharacterized protein</fullName>
    </submittedName>
</protein>
<dbReference type="Proteomes" id="UP000054498">
    <property type="component" value="Unassembled WGS sequence"/>
</dbReference>
<accession>A0A0D2M590</accession>
<proteinExistence type="predicted"/>
<evidence type="ECO:0000313" key="3">
    <source>
        <dbReference type="Proteomes" id="UP000054498"/>
    </source>
</evidence>
<dbReference type="AlphaFoldDB" id="A0A0D2M590"/>
<keyword evidence="3" id="KW-1185">Reference proteome</keyword>
<feature type="compositionally biased region" description="Low complexity" evidence="1">
    <location>
        <begin position="336"/>
        <end position="345"/>
    </location>
</feature>
<evidence type="ECO:0000313" key="2">
    <source>
        <dbReference type="EMBL" id="KIY98629.1"/>
    </source>
</evidence>
<gene>
    <name evidence="2" type="ORF">MNEG_9334</name>
</gene>
<dbReference type="OrthoDB" id="536284at2759"/>
<sequence>MADLPAGSGAGALGAAAHKRASIAGSICNIATARQQALPEFEFSLASAKAKVLKSMEGNPGATPAFAKFVEGALFDRLARALLLLFAARFQREGLVRCTERARQQHLEGYNPHLLSERMRELGEEEAAQRCGLSQPYAELILRYSSFRRPQRDRGPFNLAAWRHRPLRSVDTLGVEQIWALKHEGGNRALRGKLIASLNEKPSTLSVQAASLSNTSLVTQAVTSPIVARGVLADHGRRCERQPPHHDAATIRSAVVSGGAGPDMLPSAAFAAAGAGRGVELRGLAPGPGLKVSGLPLGQQAEAPRAGGPVATHSPFSRDRASGRSVTASAAPTPRDSGPGAAAAPDGGGSTQGVAGRPESGRPTTGAPRSSVAAGLAGSKGLQGVAAALPEATGLPLDDAMAYLILLRRHIMFGPSLGLAAVTAGAAVPSVSGLARSGPGASVSSALEPSASVVFSQAG</sequence>
<name>A0A0D2M590_9CHLO</name>
<dbReference type="GeneID" id="25742209"/>
<dbReference type="RefSeq" id="XP_013897649.1">
    <property type="nucleotide sequence ID" value="XM_014042195.1"/>
</dbReference>
<feature type="region of interest" description="Disordered" evidence="1">
    <location>
        <begin position="292"/>
        <end position="375"/>
    </location>
</feature>
<evidence type="ECO:0000256" key="1">
    <source>
        <dbReference type="SAM" id="MobiDB-lite"/>
    </source>
</evidence>
<dbReference type="KEGG" id="mng:MNEG_9334"/>